<feature type="region of interest" description="Disordered" evidence="1">
    <location>
        <begin position="216"/>
        <end position="313"/>
    </location>
</feature>
<gene>
    <name evidence="3" type="ORF">GDO78_017591</name>
</gene>
<dbReference type="GO" id="GO:0006284">
    <property type="term" value="P:base-excision repair"/>
    <property type="evidence" value="ECO:0007669"/>
    <property type="project" value="TreeGrafter"/>
</dbReference>
<feature type="region of interest" description="Disordered" evidence="1">
    <location>
        <begin position="152"/>
        <end position="187"/>
    </location>
</feature>
<dbReference type="InterPro" id="IPR008979">
    <property type="entry name" value="Galactose-bd-like_sf"/>
</dbReference>
<feature type="compositionally biased region" description="Basic residues" evidence="1">
    <location>
        <begin position="278"/>
        <end position="294"/>
    </location>
</feature>
<proteinExistence type="predicted"/>
<feature type="compositionally biased region" description="Polar residues" evidence="1">
    <location>
        <begin position="251"/>
        <end position="260"/>
    </location>
</feature>
<organism evidence="3 4">
    <name type="scientific">Eleutherodactylus coqui</name>
    <name type="common">Puerto Rican coqui</name>
    <dbReference type="NCBI Taxonomy" id="57060"/>
    <lineage>
        <taxon>Eukaryota</taxon>
        <taxon>Metazoa</taxon>
        <taxon>Chordata</taxon>
        <taxon>Craniata</taxon>
        <taxon>Vertebrata</taxon>
        <taxon>Euteleostomi</taxon>
        <taxon>Amphibia</taxon>
        <taxon>Batrachia</taxon>
        <taxon>Anura</taxon>
        <taxon>Neobatrachia</taxon>
        <taxon>Hyloidea</taxon>
        <taxon>Eleutherodactylidae</taxon>
        <taxon>Eleutherodactylinae</taxon>
        <taxon>Eleutherodactylus</taxon>
        <taxon>Eleutherodactylus</taxon>
    </lineage>
</organism>
<evidence type="ECO:0000259" key="2">
    <source>
        <dbReference type="Pfam" id="PF01834"/>
    </source>
</evidence>
<dbReference type="PANTHER" id="PTHR11370">
    <property type="entry name" value="DNA-REPAIR PROTEIN XRCC1"/>
    <property type="match status" value="1"/>
</dbReference>
<feature type="domain" description="DNA-repair protein Xrcc1 N-terminal" evidence="2">
    <location>
        <begin position="1"/>
        <end position="149"/>
    </location>
</feature>
<protein>
    <recommendedName>
        <fullName evidence="2">DNA-repair protein Xrcc1 N-terminal domain-containing protein</fullName>
    </recommendedName>
</protein>
<comment type="caution">
    <text evidence="3">The sequence shown here is derived from an EMBL/GenBank/DDBJ whole genome shotgun (WGS) entry which is preliminary data.</text>
</comment>
<dbReference type="PANTHER" id="PTHR11370:SF4">
    <property type="entry name" value="DNA-REPAIR PROTEIN XRCC1 N-TERMINAL DOMAIN-CONTAINING PROTEIN"/>
    <property type="match status" value="1"/>
</dbReference>
<dbReference type="InterPro" id="IPR002706">
    <property type="entry name" value="Xrcc1_N"/>
</dbReference>
<keyword evidence="4" id="KW-1185">Reference proteome</keyword>
<dbReference type="EMBL" id="WNTK01002586">
    <property type="protein sequence ID" value="KAG9465888.1"/>
    <property type="molecule type" value="Genomic_DNA"/>
</dbReference>
<name>A0A8J6BMQ2_ELECQ</name>
<reference evidence="3" key="1">
    <citation type="thesis" date="2020" institute="ProQuest LLC" country="789 East Eisenhower Parkway, Ann Arbor, MI, USA">
        <title>Comparative Genomics and Chromosome Evolution.</title>
        <authorList>
            <person name="Mudd A.B."/>
        </authorList>
    </citation>
    <scope>NUCLEOTIDE SEQUENCE</scope>
    <source>
        <strain evidence="3">HN-11 Male</strain>
        <tissue evidence="3">Kidney and liver</tissue>
    </source>
</reference>
<dbReference type="FunFam" id="2.60.120.260:FF:000025">
    <property type="entry name" value="DNA repair protein XRCC1 isoform X1"/>
    <property type="match status" value="1"/>
</dbReference>
<accession>A0A8J6BMQ2</accession>
<feature type="compositionally biased region" description="Basic and acidic residues" evidence="1">
    <location>
        <begin position="295"/>
        <end position="307"/>
    </location>
</feature>
<evidence type="ECO:0000313" key="4">
    <source>
        <dbReference type="Proteomes" id="UP000770717"/>
    </source>
</evidence>
<dbReference type="OrthoDB" id="25840at2759"/>
<dbReference type="Pfam" id="PF01834">
    <property type="entry name" value="XRCC1_N"/>
    <property type="match status" value="1"/>
</dbReference>
<dbReference type="EMBL" id="WNTK01002586">
    <property type="protein sequence ID" value="KAG9465887.1"/>
    <property type="molecule type" value="Genomic_DNA"/>
</dbReference>
<dbReference type="AlphaFoldDB" id="A0A8J6BMQ2"/>
<evidence type="ECO:0000313" key="3">
    <source>
        <dbReference type="EMBL" id="KAG9465888.1"/>
    </source>
</evidence>
<evidence type="ECO:0000256" key="1">
    <source>
        <dbReference type="SAM" id="MobiDB-lite"/>
    </source>
</evidence>
<dbReference type="Proteomes" id="UP000770717">
    <property type="component" value="Unassembled WGS sequence"/>
</dbReference>
<sequence length="399" mass="43851">MAPVRIRHIVSFSSQDPRHPAENLLMEDGVQPWLSRPGERCRQLRVELQLERACHIRYIDIGNSGSAFLQIDVGRSIWPLDKAFATLLPTTTLMSPADARATRNLRGVRMFKEGDFLQEAAAEQWDRLRLTCAQPFNKLQQFGLSFIRVRSAPSEEDEGRRSELQDDGSAPASPLHPTAGSKDPEARSHIEEKLRGKLPRPASPPPACVSRSARMLQLSAAKSRKRSQPVTAPPSPPIPRHGGENGGQLDSPMSSGSCPETLTAKLRPSQKEHVTPGGRRRLKMMEARRRRAQIRKSERHLTAERECAGTAPRSTETDRSVCPICSGHFPAAHLPAHAATCGEAPGSPCIVVSSSDDDWDDIGQRAAAPRRPGSWVQCPLCGFPFQDSEIENHASTCGE</sequence>
<dbReference type="Gene3D" id="2.60.120.260">
    <property type="entry name" value="Galactose-binding domain-like"/>
    <property type="match status" value="1"/>
</dbReference>
<dbReference type="GO" id="GO:0003684">
    <property type="term" value="F:damaged DNA binding"/>
    <property type="evidence" value="ECO:0007669"/>
    <property type="project" value="InterPro"/>
</dbReference>
<dbReference type="GO" id="GO:0000012">
    <property type="term" value="P:single strand break repair"/>
    <property type="evidence" value="ECO:0007669"/>
    <property type="project" value="InterPro"/>
</dbReference>
<dbReference type="SUPFAM" id="SSF49785">
    <property type="entry name" value="Galactose-binding domain-like"/>
    <property type="match status" value="1"/>
</dbReference>
<dbReference type="GO" id="GO:0005634">
    <property type="term" value="C:nucleus"/>
    <property type="evidence" value="ECO:0007669"/>
    <property type="project" value="InterPro"/>
</dbReference>